<dbReference type="GO" id="GO:0036261">
    <property type="term" value="P:7-methylguanosine cap hypermethylation"/>
    <property type="evidence" value="ECO:0000318"/>
    <property type="project" value="GO_Central"/>
</dbReference>
<sequence length="205" mass="22339">KYWAQRYRLFSRYDEGVWLDRDSWFSATPEVLAMHHALRVSAVGPMVIDAFCGPGANAIQMALAGCQVLAIDLDPVKLEAARHNASIYGVEDQIDFVHGDAVSVLRQLASTNGSTRVDAVFLSPPWGGQSYLAAHQPFDLAVIEPSVSRTLAAAQGLTRNVGIFLPRKILVQDVLALVGAGEHVEIEQNVINEKIKSLTVYLGDL</sequence>
<dbReference type="EMBL" id="CH991543">
    <property type="protein sequence ID" value="EDQ93142.1"/>
    <property type="molecule type" value="Genomic_DNA"/>
</dbReference>
<dbReference type="PANTHER" id="PTHR14741:SF32">
    <property type="entry name" value="TRIMETHYLGUANOSINE SYNTHASE"/>
    <property type="match status" value="1"/>
</dbReference>
<dbReference type="Proteomes" id="UP000001357">
    <property type="component" value="Unassembled WGS sequence"/>
</dbReference>
<comment type="catalytic activity">
    <reaction evidence="6">
        <text>a 5'-end (N(7)-methyl 5'-triphosphoguanosine)-ribonucleoside in snRNA + S-adenosyl-L-methionine = a 5'-end (N(2),N(7)-dimethyl 5'-triphosphoguanosine)-ribonucleoside in snRNA + S-adenosyl-L-homocysteine + H(+)</text>
        <dbReference type="Rhea" id="RHEA:78471"/>
        <dbReference type="Rhea" id="RHEA-COMP:19085"/>
        <dbReference type="Rhea" id="RHEA-COMP:19087"/>
        <dbReference type="ChEBI" id="CHEBI:15378"/>
        <dbReference type="ChEBI" id="CHEBI:57856"/>
        <dbReference type="ChEBI" id="CHEBI:59789"/>
        <dbReference type="ChEBI" id="CHEBI:156461"/>
        <dbReference type="ChEBI" id="CHEBI:172880"/>
    </reaction>
    <physiologicalReaction direction="left-to-right" evidence="6">
        <dbReference type="Rhea" id="RHEA:78472"/>
    </physiologicalReaction>
</comment>
<dbReference type="PANTHER" id="PTHR14741">
    <property type="entry name" value="S-ADENOSYLMETHIONINE-DEPENDENT METHYLTRANSFERASE RELATED"/>
    <property type="match status" value="1"/>
</dbReference>
<comment type="catalytic activity">
    <reaction evidence="3">
        <text>a 5'-end (N(2),N(7)-dimethyl 5'-triphosphoguanosine)-ribonucleoside in snoRNA + S-adenosyl-L-methionine = a 5'-end (N(2),N(2),N(7)-trimethyl 5'-triphosphoguanosine)-ribonucleoside in snoRNA + S-adenosyl-L-homocysteine + H(+)</text>
        <dbReference type="Rhea" id="RHEA:78507"/>
        <dbReference type="Rhea" id="RHEA-COMP:19088"/>
        <dbReference type="Rhea" id="RHEA-COMP:19090"/>
        <dbReference type="ChEBI" id="CHEBI:15378"/>
        <dbReference type="ChEBI" id="CHEBI:57856"/>
        <dbReference type="ChEBI" id="CHEBI:59789"/>
        <dbReference type="ChEBI" id="CHEBI:167623"/>
        <dbReference type="ChEBI" id="CHEBI:172880"/>
    </reaction>
    <physiologicalReaction direction="left-to-right" evidence="3">
        <dbReference type="Rhea" id="RHEA:78508"/>
    </physiologicalReaction>
</comment>
<dbReference type="OMA" id="KALCIYY"/>
<comment type="catalytic activity">
    <reaction evidence="4">
        <text>a 5'-end (N(7)-methyl 5'-triphosphoguanosine)-ribonucleoside in snoRNA + S-adenosyl-L-methionine = a 5'-end (N(2),N(7)-dimethyl 5'-triphosphoguanosine)-ribonucleoside in snoRNA + S-adenosyl-L-homocysteine + H(+)</text>
        <dbReference type="Rhea" id="RHEA:78475"/>
        <dbReference type="Rhea" id="RHEA-COMP:19086"/>
        <dbReference type="Rhea" id="RHEA-COMP:19088"/>
        <dbReference type="ChEBI" id="CHEBI:15378"/>
        <dbReference type="ChEBI" id="CHEBI:57856"/>
        <dbReference type="ChEBI" id="CHEBI:59789"/>
        <dbReference type="ChEBI" id="CHEBI:156461"/>
        <dbReference type="ChEBI" id="CHEBI:172880"/>
    </reaction>
    <physiologicalReaction direction="left-to-right" evidence="4">
        <dbReference type="Rhea" id="RHEA:78476"/>
    </physiologicalReaction>
</comment>
<gene>
    <name evidence="8" type="ORF">MONBRDRAFT_2498</name>
</gene>
<dbReference type="STRING" id="81824.A9UR20"/>
<proteinExistence type="inferred from homology"/>
<evidence type="ECO:0000313" key="9">
    <source>
        <dbReference type="Proteomes" id="UP000001357"/>
    </source>
</evidence>
<dbReference type="eggNOG" id="KOG2730">
    <property type="taxonomic scope" value="Eukaryota"/>
</dbReference>
<dbReference type="GO" id="GO:0005634">
    <property type="term" value="C:nucleus"/>
    <property type="evidence" value="ECO:0000318"/>
    <property type="project" value="GO_Central"/>
</dbReference>
<evidence type="ECO:0000256" key="4">
    <source>
        <dbReference type="ARBA" id="ARBA00048740"/>
    </source>
</evidence>
<reference evidence="8 9" key="1">
    <citation type="journal article" date="2008" name="Nature">
        <title>The genome of the choanoflagellate Monosiga brevicollis and the origin of metazoans.</title>
        <authorList>
            <consortium name="JGI Sequencing"/>
            <person name="King N."/>
            <person name="Westbrook M.J."/>
            <person name="Young S.L."/>
            <person name="Kuo A."/>
            <person name="Abedin M."/>
            <person name="Chapman J."/>
            <person name="Fairclough S."/>
            <person name="Hellsten U."/>
            <person name="Isogai Y."/>
            <person name="Letunic I."/>
            <person name="Marr M."/>
            <person name="Pincus D."/>
            <person name="Putnam N."/>
            <person name="Rokas A."/>
            <person name="Wright K.J."/>
            <person name="Zuzow R."/>
            <person name="Dirks W."/>
            <person name="Good M."/>
            <person name="Goodstein D."/>
            <person name="Lemons D."/>
            <person name="Li W."/>
            <person name="Lyons J.B."/>
            <person name="Morris A."/>
            <person name="Nichols S."/>
            <person name="Richter D.J."/>
            <person name="Salamov A."/>
            <person name="Bork P."/>
            <person name="Lim W.A."/>
            <person name="Manning G."/>
            <person name="Miller W.T."/>
            <person name="McGinnis W."/>
            <person name="Shapiro H."/>
            <person name="Tjian R."/>
            <person name="Grigoriev I.V."/>
            <person name="Rokhsar D."/>
        </authorList>
    </citation>
    <scope>NUCLEOTIDE SEQUENCE [LARGE SCALE GENOMIC DNA]</scope>
    <source>
        <strain evidence="9">MX1 / ATCC 50154</strain>
    </source>
</reference>
<evidence type="ECO:0000256" key="6">
    <source>
        <dbReference type="ARBA" id="ARBA00049075"/>
    </source>
</evidence>
<dbReference type="RefSeq" id="XP_001742904.1">
    <property type="nucleotide sequence ID" value="XM_001742852.1"/>
</dbReference>
<dbReference type="Gene3D" id="3.40.50.150">
    <property type="entry name" value="Vaccinia Virus protein VP39"/>
    <property type="match status" value="1"/>
</dbReference>
<feature type="non-terminal residue" evidence="8">
    <location>
        <position position="205"/>
    </location>
</feature>
<evidence type="ECO:0000313" key="8">
    <source>
        <dbReference type="EMBL" id="EDQ93142.1"/>
    </source>
</evidence>
<dbReference type="AlphaFoldDB" id="A9UR20"/>
<keyword evidence="9" id="KW-1185">Reference proteome</keyword>
<dbReference type="SUPFAM" id="SSF53335">
    <property type="entry name" value="S-adenosyl-L-methionine-dependent methyltransferases"/>
    <property type="match status" value="1"/>
</dbReference>
<evidence type="ECO:0000256" key="2">
    <source>
        <dbReference type="ARBA" id="ARBA00025783"/>
    </source>
</evidence>
<dbReference type="GeneID" id="5887507"/>
<accession>A9UR20</accession>
<comment type="similarity">
    <text evidence="2">Belongs to the methyltransferase superfamily. Trimethylguanosine synthase family.</text>
</comment>
<name>A9UR20_MONBE</name>
<protein>
    <recommendedName>
        <fullName evidence="1">Trimethylguanosine synthase</fullName>
    </recommendedName>
    <alternativeName>
        <fullName evidence="7">Cap-specific guanine-N(2) methyltransferase</fullName>
    </alternativeName>
</protein>
<feature type="non-terminal residue" evidence="8">
    <location>
        <position position="1"/>
    </location>
</feature>
<evidence type="ECO:0000256" key="1">
    <source>
        <dbReference type="ARBA" id="ARBA00018517"/>
    </source>
</evidence>
<dbReference type="KEGG" id="mbr:MONBRDRAFT_2498"/>
<dbReference type="InParanoid" id="A9UR20"/>
<dbReference type="GO" id="GO:0071164">
    <property type="term" value="F:RNA cap trimethylguanosine synthase activity"/>
    <property type="evidence" value="ECO:0000318"/>
    <property type="project" value="GO_Central"/>
</dbReference>
<dbReference type="FunFam" id="3.40.50.150:FF:000432">
    <property type="entry name" value="Unplaced genomic scaffold supercont2.10, whole genome shotgun sequence"/>
    <property type="match status" value="1"/>
</dbReference>
<evidence type="ECO:0000256" key="3">
    <source>
        <dbReference type="ARBA" id="ARBA00047418"/>
    </source>
</evidence>
<dbReference type="InterPro" id="IPR029063">
    <property type="entry name" value="SAM-dependent_MTases_sf"/>
</dbReference>
<comment type="catalytic activity">
    <reaction evidence="5">
        <text>a 5'-end (N(2),N(7)-dimethyl 5'-triphosphoguanosine)-ribonucleoside in snRNA + S-adenosyl-L-methionine = a 5'-end (N(2),N(2),N(7)-trimethyl 5'-triphosphoguanosine)-ribonucleoside in snRNA + S-adenosyl-L-homocysteine + H(+)</text>
        <dbReference type="Rhea" id="RHEA:78479"/>
        <dbReference type="Rhea" id="RHEA-COMP:19087"/>
        <dbReference type="Rhea" id="RHEA-COMP:19089"/>
        <dbReference type="ChEBI" id="CHEBI:15378"/>
        <dbReference type="ChEBI" id="CHEBI:57856"/>
        <dbReference type="ChEBI" id="CHEBI:59789"/>
        <dbReference type="ChEBI" id="CHEBI:167623"/>
        <dbReference type="ChEBI" id="CHEBI:172880"/>
    </reaction>
    <physiologicalReaction direction="left-to-right" evidence="5">
        <dbReference type="Rhea" id="RHEA:78480"/>
    </physiologicalReaction>
</comment>
<evidence type="ECO:0000256" key="7">
    <source>
        <dbReference type="ARBA" id="ARBA00049790"/>
    </source>
</evidence>
<dbReference type="Pfam" id="PF09445">
    <property type="entry name" value="Methyltransf_15"/>
    <property type="match status" value="1"/>
</dbReference>
<dbReference type="InterPro" id="IPR019012">
    <property type="entry name" value="RNA_cap_Gua-N2-MeTrfase"/>
</dbReference>
<organism evidence="8 9">
    <name type="scientific">Monosiga brevicollis</name>
    <name type="common">Choanoflagellate</name>
    <dbReference type="NCBI Taxonomy" id="81824"/>
    <lineage>
        <taxon>Eukaryota</taxon>
        <taxon>Choanoflagellata</taxon>
        <taxon>Craspedida</taxon>
        <taxon>Salpingoecidae</taxon>
        <taxon>Monosiga</taxon>
    </lineage>
</organism>
<evidence type="ECO:0000256" key="5">
    <source>
        <dbReference type="ARBA" id="ARBA00048763"/>
    </source>
</evidence>
<dbReference type="CDD" id="cd02440">
    <property type="entry name" value="AdoMet_MTases"/>
    <property type="match status" value="1"/>
</dbReference>